<gene>
    <name evidence="4" type="ORF">HNQ73_003477</name>
</gene>
<dbReference type="GO" id="GO:1901135">
    <property type="term" value="P:carbohydrate derivative metabolic process"/>
    <property type="evidence" value="ECO:0007669"/>
    <property type="project" value="InterPro"/>
</dbReference>
<evidence type="ECO:0000256" key="2">
    <source>
        <dbReference type="ARBA" id="ARBA00022737"/>
    </source>
</evidence>
<dbReference type="AlphaFoldDB" id="A0A841KFP6"/>
<dbReference type="EMBL" id="JACHEH010000012">
    <property type="protein sequence ID" value="MBB6169824.1"/>
    <property type="molecule type" value="Genomic_DNA"/>
</dbReference>
<dbReference type="PANTHER" id="PTHR10937:SF8">
    <property type="entry name" value="AMINOTRANSFERASE-RELATED"/>
    <property type="match status" value="1"/>
</dbReference>
<dbReference type="InterPro" id="IPR035466">
    <property type="entry name" value="GlmS/AgaS_SIS"/>
</dbReference>
<sequence>MSLQPMTEMERETRESPEAVARLLDASLGDLIGLGRRLSALAPPVVVTSARGTSDHAAGYLKYLLEIATGTPVASLGPSLASVYGAPLRLHGSVLFTISQSGRSPDIVALQDAARAAGALTVALVNVADSPVSKAADVVIPLCAGVERSVAATKSFVAAGAAAAAVVAAWAGDERLLDAVYDLPRSLAGALVADWSLLEAPLSAAASCYMVGRGPALAIAQEAALKSKEAAAIHAEAFSTAEIMHGPLRLVGEDFPILAFLPEDKAAEAGRAALERLAAAGGRVFAAATAHAPGLCLPVAKTGHAHLDPLSMAVSFYRLIEKVSRLRGFEPDNPPHLRKVTETH</sequence>
<dbReference type="InterPro" id="IPR035490">
    <property type="entry name" value="GlmS/FrlB_SIS"/>
</dbReference>
<name>A0A841KFP6_9HYPH</name>
<dbReference type="GO" id="GO:0097367">
    <property type="term" value="F:carbohydrate derivative binding"/>
    <property type="evidence" value="ECO:0007669"/>
    <property type="project" value="InterPro"/>
</dbReference>
<dbReference type="PROSITE" id="PS51464">
    <property type="entry name" value="SIS"/>
    <property type="match status" value="2"/>
</dbReference>
<evidence type="ECO:0000256" key="1">
    <source>
        <dbReference type="ARBA" id="ARBA00022576"/>
    </source>
</evidence>
<proteinExistence type="predicted"/>
<reference evidence="4 5" key="1">
    <citation type="submission" date="2020-08" db="EMBL/GenBank/DDBJ databases">
        <title>Genomic Encyclopedia of Type Strains, Phase IV (KMG-IV): sequencing the most valuable type-strain genomes for metagenomic binning, comparative biology and taxonomic classification.</title>
        <authorList>
            <person name="Goeker M."/>
        </authorList>
    </citation>
    <scope>NUCLEOTIDE SEQUENCE [LARGE SCALE GENOMIC DNA]</scope>
    <source>
        <strain evidence="4 5">DSM 101465</strain>
    </source>
</reference>
<evidence type="ECO:0000313" key="4">
    <source>
        <dbReference type="EMBL" id="MBB6169824.1"/>
    </source>
</evidence>
<keyword evidence="1 4" id="KW-0032">Aminotransferase</keyword>
<dbReference type="InterPro" id="IPR001347">
    <property type="entry name" value="SIS_dom"/>
</dbReference>
<evidence type="ECO:0000259" key="3">
    <source>
        <dbReference type="PROSITE" id="PS51464"/>
    </source>
</evidence>
<keyword evidence="4" id="KW-0808">Transferase</keyword>
<comment type="caution">
    <text evidence="4">The sequence shown here is derived from an EMBL/GenBank/DDBJ whole genome shotgun (WGS) entry which is preliminary data.</text>
</comment>
<dbReference type="CDD" id="cd05009">
    <property type="entry name" value="SIS_GlmS_GlmD_2"/>
    <property type="match status" value="1"/>
</dbReference>
<dbReference type="Proteomes" id="UP000588017">
    <property type="component" value="Unassembled WGS sequence"/>
</dbReference>
<dbReference type="Gene3D" id="3.40.50.10490">
    <property type="entry name" value="Glucose-6-phosphate isomerase like protein, domain 1"/>
    <property type="match status" value="2"/>
</dbReference>
<keyword evidence="2" id="KW-0677">Repeat</keyword>
<dbReference type="EC" id="2.6.1.16" evidence="4"/>
<evidence type="ECO:0000313" key="5">
    <source>
        <dbReference type="Proteomes" id="UP000588017"/>
    </source>
</evidence>
<dbReference type="CDD" id="cd05008">
    <property type="entry name" value="SIS_GlmS_GlmD_1"/>
    <property type="match status" value="1"/>
</dbReference>
<keyword evidence="5" id="KW-1185">Reference proteome</keyword>
<feature type="domain" description="SIS" evidence="3">
    <location>
        <begin position="198"/>
        <end position="329"/>
    </location>
</feature>
<accession>A0A841KFP6</accession>
<dbReference type="GO" id="GO:0004360">
    <property type="term" value="F:glutamine-fructose-6-phosphate transaminase (isomerizing) activity"/>
    <property type="evidence" value="ECO:0007669"/>
    <property type="project" value="UniProtKB-EC"/>
</dbReference>
<dbReference type="Pfam" id="PF01380">
    <property type="entry name" value="SIS"/>
    <property type="match status" value="2"/>
</dbReference>
<dbReference type="RefSeq" id="WP_183336562.1">
    <property type="nucleotide sequence ID" value="NZ_BMHX01000011.1"/>
</dbReference>
<dbReference type="InterPro" id="IPR046348">
    <property type="entry name" value="SIS_dom_sf"/>
</dbReference>
<dbReference type="PANTHER" id="PTHR10937">
    <property type="entry name" value="GLUCOSAMINE--FRUCTOSE-6-PHOSPHATE AMINOTRANSFERASE, ISOMERIZING"/>
    <property type="match status" value="1"/>
</dbReference>
<protein>
    <submittedName>
        <fullName evidence="4">Glucosamine--fructose-6-phosphate aminotransferase (Isomerizing)</fullName>
        <ecNumber evidence="4">2.6.1.16</ecNumber>
    </submittedName>
</protein>
<organism evidence="4 5">
    <name type="scientific">Chelatococcus composti</name>
    <dbReference type="NCBI Taxonomy" id="1743235"/>
    <lineage>
        <taxon>Bacteria</taxon>
        <taxon>Pseudomonadati</taxon>
        <taxon>Pseudomonadota</taxon>
        <taxon>Alphaproteobacteria</taxon>
        <taxon>Hyphomicrobiales</taxon>
        <taxon>Chelatococcaceae</taxon>
        <taxon>Chelatococcus</taxon>
    </lineage>
</organism>
<dbReference type="SUPFAM" id="SSF53697">
    <property type="entry name" value="SIS domain"/>
    <property type="match status" value="1"/>
</dbReference>
<feature type="domain" description="SIS" evidence="3">
    <location>
        <begin position="34"/>
        <end position="177"/>
    </location>
</feature>